<sequence>MPESIKIAENSSKQTKYFELIPQIKSLIENEKNLYANLANISAALKQVFNFWWVGFYLVDSESEQELVLGPFQGPIACTRIKSGRGVCGASWKEQKTFLVPDVDKFPGHIACSSLSRSEIVVPIFGKDGVIGVLDVDSEFLDNFDSIDQQSFKSSRNEVNKNFALNGELQSNSSYIPLVNGCGSDGFRIDFSEKKFHLFNMCCNAHDLCYGTCGTNKIECDLNFKNCLESVCELLKNNSKHDCIFNGKMMYGLVTIFGCENFQESQTTACICK</sequence>
<dbReference type="PANTHER" id="PTHR12824">
    <property type="entry name" value="GROUP XII SECRETORY PHOSPHOLIPASE A2 FAMILY MEMBER"/>
    <property type="match status" value="1"/>
</dbReference>
<dbReference type="GO" id="GO:0006644">
    <property type="term" value="P:phospholipid metabolic process"/>
    <property type="evidence" value="ECO:0007669"/>
    <property type="project" value="InterPro"/>
</dbReference>
<gene>
    <name evidence="3" type="ORF">BpHYR1_050962</name>
</gene>
<evidence type="ECO:0000259" key="2">
    <source>
        <dbReference type="SMART" id="SM00065"/>
    </source>
</evidence>
<dbReference type="Gene3D" id="3.30.450.40">
    <property type="match status" value="1"/>
</dbReference>
<dbReference type="GO" id="GO:0050482">
    <property type="term" value="P:arachidonate secretion"/>
    <property type="evidence" value="ECO:0007669"/>
    <property type="project" value="InterPro"/>
</dbReference>
<feature type="domain" description="GAF" evidence="2">
    <location>
        <begin position="33"/>
        <end position="170"/>
    </location>
</feature>
<dbReference type="Pfam" id="PF06951">
    <property type="entry name" value="PLA2G12"/>
    <property type="match status" value="1"/>
</dbReference>
<dbReference type="EMBL" id="REGN01004836">
    <property type="protein sequence ID" value="RNA15971.1"/>
    <property type="molecule type" value="Genomic_DNA"/>
</dbReference>
<evidence type="ECO:0000256" key="1">
    <source>
        <dbReference type="ARBA" id="ARBA00038454"/>
    </source>
</evidence>
<evidence type="ECO:0000313" key="3">
    <source>
        <dbReference type="EMBL" id="RNA15971.1"/>
    </source>
</evidence>
<name>A0A3M7QXZ0_BRAPC</name>
<protein>
    <submittedName>
        <fullName evidence="3">Diguanylate cyclase</fullName>
        <ecNumber evidence="3">3.1.1.1</ecNumber>
        <ecNumber evidence="3">3.1.1.4</ecNumber>
    </submittedName>
</protein>
<dbReference type="SUPFAM" id="SSF48619">
    <property type="entry name" value="Phospholipase A2, PLA2"/>
    <property type="match status" value="1"/>
</dbReference>
<dbReference type="SMART" id="SM00065">
    <property type="entry name" value="GAF"/>
    <property type="match status" value="1"/>
</dbReference>
<organism evidence="3 4">
    <name type="scientific">Brachionus plicatilis</name>
    <name type="common">Marine rotifer</name>
    <name type="synonym">Brachionus muelleri</name>
    <dbReference type="NCBI Taxonomy" id="10195"/>
    <lineage>
        <taxon>Eukaryota</taxon>
        <taxon>Metazoa</taxon>
        <taxon>Spiralia</taxon>
        <taxon>Gnathifera</taxon>
        <taxon>Rotifera</taxon>
        <taxon>Eurotatoria</taxon>
        <taxon>Monogononta</taxon>
        <taxon>Pseudotrocha</taxon>
        <taxon>Ploima</taxon>
        <taxon>Brachionidae</taxon>
        <taxon>Brachionus</taxon>
    </lineage>
</organism>
<dbReference type="GO" id="GO:0004623">
    <property type="term" value="F:phospholipase A2 activity"/>
    <property type="evidence" value="ECO:0007669"/>
    <property type="project" value="UniProtKB-EC"/>
</dbReference>
<dbReference type="Pfam" id="PF13185">
    <property type="entry name" value="GAF_2"/>
    <property type="match status" value="1"/>
</dbReference>
<dbReference type="Proteomes" id="UP000276133">
    <property type="component" value="Unassembled WGS sequence"/>
</dbReference>
<dbReference type="FunFam" id="3.30.450.40:FF:000008">
    <property type="entry name" value="GAF domain-containing proteins"/>
    <property type="match status" value="1"/>
</dbReference>
<dbReference type="InterPro" id="IPR003018">
    <property type="entry name" value="GAF"/>
</dbReference>
<dbReference type="GO" id="GO:0005509">
    <property type="term" value="F:calcium ion binding"/>
    <property type="evidence" value="ECO:0007669"/>
    <property type="project" value="InterPro"/>
</dbReference>
<proteinExistence type="inferred from homology"/>
<dbReference type="GO" id="GO:0106435">
    <property type="term" value="F:carboxylesterase activity"/>
    <property type="evidence" value="ECO:0007669"/>
    <property type="project" value="UniProtKB-EC"/>
</dbReference>
<evidence type="ECO:0000313" key="4">
    <source>
        <dbReference type="Proteomes" id="UP000276133"/>
    </source>
</evidence>
<comment type="similarity">
    <text evidence="1">Belongs to the free Met sulfoxide reductase family.</text>
</comment>
<dbReference type="GO" id="GO:0016042">
    <property type="term" value="P:lipid catabolic process"/>
    <property type="evidence" value="ECO:0007669"/>
    <property type="project" value="InterPro"/>
</dbReference>
<comment type="caution">
    <text evidence="3">The sequence shown here is derived from an EMBL/GenBank/DDBJ whole genome shotgun (WGS) entry which is preliminary data.</text>
</comment>
<dbReference type="InterPro" id="IPR010711">
    <property type="entry name" value="PLA2G12"/>
</dbReference>
<keyword evidence="4" id="KW-1185">Reference proteome</keyword>
<dbReference type="InterPro" id="IPR036444">
    <property type="entry name" value="PLipase_A2_dom_sf"/>
</dbReference>
<dbReference type="OrthoDB" id="15735at2759"/>
<dbReference type="SUPFAM" id="SSF55781">
    <property type="entry name" value="GAF domain-like"/>
    <property type="match status" value="1"/>
</dbReference>
<dbReference type="STRING" id="10195.A0A3M7QXZ0"/>
<dbReference type="InterPro" id="IPR029016">
    <property type="entry name" value="GAF-like_dom_sf"/>
</dbReference>
<accession>A0A3M7QXZ0</accession>
<dbReference type="EC" id="3.1.1.4" evidence="3"/>
<dbReference type="GO" id="GO:0005576">
    <property type="term" value="C:extracellular region"/>
    <property type="evidence" value="ECO:0007669"/>
    <property type="project" value="InterPro"/>
</dbReference>
<dbReference type="EC" id="3.1.1.1" evidence="3"/>
<reference evidence="3 4" key="1">
    <citation type="journal article" date="2018" name="Sci. Rep.">
        <title>Genomic signatures of local adaptation to the degree of environmental predictability in rotifers.</title>
        <authorList>
            <person name="Franch-Gras L."/>
            <person name="Hahn C."/>
            <person name="Garcia-Roger E.M."/>
            <person name="Carmona M.J."/>
            <person name="Serra M."/>
            <person name="Gomez A."/>
        </authorList>
    </citation>
    <scope>NUCLEOTIDE SEQUENCE [LARGE SCALE GENOMIC DNA]</scope>
    <source>
        <strain evidence="3">HYR1</strain>
    </source>
</reference>
<keyword evidence="3" id="KW-0378">Hydrolase</keyword>
<dbReference type="PANTHER" id="PTHR12824:SF8">
    <property type="entry name" value="GXIVSPLA2, ISOFORM A"/>
    <property type="match status" value="1"/>
</dbReference>
<dbReference type="AlphaFoldDB" id="A0A3M7QXZ0"/>